<organism evidence="1 2">
    <name type="scientific">Rubinisphaera italica</name>
    <dbReference type="NCBI Taxonomy" id="2527969"/>
    <lineage>
        <taxon>Bacteria</taxon>
        <taxon>Pseudomonadati</taxon>
        <taxon>Planctomycetota</taxon>
        <taxon>Planctomycetia</taxon>
        <taxon>Planctomycetales</taxon>
        <taxon>Planctomycetaceae</taxon>
        <taxon>Rubinisphaera</taxon>
    </lineage>
</organism>
<sequence>MAFVNDGSDVAKILQVAAQYGFLEVDQERIDKVVAKAKAKAKWEKMTED</sequence>
<evidence type="ECO:0000313" key="2">
    <source>
        <dbReference type="Proteomes" id="UP000316095"/>
    </source>
</evidence>
<dbReference type="EMBL" id="SJPG01000001">
    <property type="protein sequence ID" value="TWT60791.1"/>
    <property type="molecule type" value="Genomic_DNA"/>
</dbReference>
<accession>A0A5C5XEF1</accession>
<keyword evidence="2" id="KW-1185">Reference proteome</keyword>
<gene>
    <name evidence="1" type="ORF">Pan54_15180</name>
</gene>
<name>A0A5C5XEF1_9PLAN</name>
<protein>
    <submittedName>
        <fullName evidence="1">Uncharacterized protein</fullName>
    </submittedName>
</protein>
<dbReference type="AlphaFoldDB" id="A0A5C5XEF1"/>
<dbReference type="Proteomes" id="UP000316095">
    <property type="component" value="Unassembled WGS sequence"/>
</dbReference>
<comment type="caution">
    <text evidence="1">The sequence shown here is derived from an EMBL/GenBank/DDBJ whole genome shotgun (WGS) entry which is preliminary data.</text>
</comment>
<evidence type="ECO:0000313" key="1">
    <source>
        <dbReference type="EMBL" id="TWT60791.1"/>
    </source>
</evidence>
<reference evidence="1 2" key="1">
    <citation type="submission" date="2019-02" db="EMBL/GenBank/DDBJ databases">
        <title>Deep-cultivation of Planctomycetes and their phenomic and genomic characterization uncovers novel biology.</title>
        <authorList>
            <person name="Wiegand S."/>
            <person name="Jogler M."/>
            <person name="Boedeker C."/>
            <person name="Pinto D."/>
            <person name="Vollmers J."/>
            <person name="Rivas-Marin E."/>
            <person name="Kohn T."/>
            <person name="Peeters S.H."/>
            <person name="Heuer A."/>
            <person name="Rast P."/>
            <person name="Oberbeckmann S."/>
            <person name="Bunk B."/>
            <person name="Jeske O."/>
            <person name="Meyerdierks A."/>
            <person name="Storesund J.E."/>
            <person name="Kallscheuer N."/>
            <person name="Luecker S."/>
            <person name="Lage O.M."/>
            <person name="Pohl T."/>
            <person name="Merkel B.J."/>
            <person name="Hornburger P."/>
            <person name="Mueller R.-W."/>
            <person name="Bruemmer F."/>
            <person name="Labrenz M."/>
            <person name="Spormann A.M."/>
            <person name="Op Den Camp H."/>
            <person name="Overmann J."/>
            <person name="Amann R."/>
            <person name="Jetten M.S.M."/>
            <person name="Mascher T."/>
            <person name="Medema M.H."/>
            <person name="Devos D.P."/>
            <person name="Kaster A.-K."/>
            <person name="Ovreas L."/>
            <person name="Rohde M."/>
            <person name="Galperin M.Y."/>
            <person name="Jogler C."/>
        </authorList>
    </citation>
    <scope>NUCLEOTIDE SEQUENCE [LARGE SCALE GENOMIC DNA]</scope>
    <source>
        <strain evidence="1 2">Pan54</strain>
    </source>
</reference>
<proteinExistence type="predicted"/>